<dbReference type="InterPro" id="IPR011004">
    <property type="entry name" value="Trimer_LpxA-like_sf"/>
</dbReference>
<evidence type="ECO:0000313" key="7">
    <source>
        <dbReference type="EMBL" id="GGX49381.1"/>
    </source>
</evidence>
<evidence type="ECO:0000256" key="2">
    <source>
        <dbReference type="ARBA" id="ARBA00013266"/>
    </source>
</evidence>
<dbReference type="NCBIfam" id="TIGR01172">
    <property type="entry name" value="cysE"/>
    <property type="match status" value="1"/>
</dbReference>
<dbReference type="SUPFAM" id="SSF51161">
    <property type="entry name" value="Trimeric LpxA-like enzymes"/>
    <property type="match status" value="1"/>
</dbReference>
<keyword evidence="3" id="KW-0028">Amino-acid biosynthesis</keyword>
<dbReference type="InterPro" id="IPR001451">
    <property type="entry name" value="Hexapep"/>
</dbReference>
<sequence>MHYYCRFPNIEFPLFMLFSQLREDIASIIQRDPAARNAWDVITCYPGFQAILMHRWANWCWKRGLKWLARFISHVARVLTGIEIHPGATIGRRVFIDHGFGVVIGETAEVGDDCTIYQGVTLGGTSLTRGAKRHPTLESGVIVGAGAKVLGGFTVGQGAKIGSNSVVLKPVPAGCTAVGNPAHIIRKETASADSGSAQLFAAYGVTQSIDDPVAKVLHKLIDHAVSQQEQIEKLTALIEQAGIRCEEMPACEKLNIDQINSLVD</sequence>
<evidence type="ECO:0000256" key="3">
    <source>
        <dbReference type="ARBA" id="ARBA00022605"/>
    </source>
</evidence>
<dbReference type="EC" id="2.3.1.30" evidence="2"/>
<dbReference type="Gene3D" id="1.10.3130.10">
    <property type="entry name" value="serine acetyltransferase, domain 1"/>
    <property type="match status" value="1"/>
</dbReference>
<evidence type="ECO:0000256" key="4">
    <source>
        <dbReference type="ARBA" id="ARBA00022679"/>
    </source>
</evidence>
<dbReference type="Gene3D" id="2.160.10.10">
    <property type="entry name" value="Hexapeptide repeat proteins"/>
    <property type="match status" value="1"/>
</dbReference>
<evidence type="ECO:0000256" key="6">
    <source>
        <dbReference type="ARBA" id="ARBA00049486"/>
    </source>
</evidence>
<organism evidence="7 8">
    <name type="scientific">Undibacterium squillarum</name>
    <dbReference type="NCBI Taxonomy" id="1131567"/>
    <lineage>
        <taxon>Bacteria</taxon>
        <taxon>Pseudomonadati</taxon>
        <taxon>Pseudomonadota</taxon>
        <taxon>Betaproteobacteria</taxon>
        <taxon>Burkholderiales</taxon>
        <taxon>Oxalobacteraceae</taxon>
        <taxon>Undibacterium</taxon>
    </lineage>
</organism>
<protein>
    <recommendedName>
        <fullName evidence="2">serine O-acetyltransferase</fullName>
        <ecNumber evidence="2">2.3.1.30</ecNumber>
    </recommendedName>
</protein>
<proteinExistence type="inferred from homology"/>
<gene>
    <name evidence="7" type="primary">cysE</name>
    <name evidence="7" type="ORF">GCM10010946_30080</name>
</gene>
<comment type="similarity">
    <text evidence="1">Belongs to the transferase hexapeptide repeat family.</text>
</comment>
<dbReference type="InterPro" id="IPR005881">
    <property type="entry name" value="Ser_O-AcTrfase"/>
</dbReference>
<name>A0ABQ2Y1E8_9BURK</name>
<evidence type="ECO:0000313" key="8">
    <source>
        <dbReference type="Proteomes" id="UP000653343"/>
    </source>
</evidence>
<comment type="caution">
    <text evidence="7">The sequence shown here is derived from an EMBL/GenBank/DDBJ whole genome shotgun (WGS) entry which is preliminary data.</text>
</comment>
<dbReference type="CDD" id="cd03354">
    <property type="entry name" value="LbH_SAT"/>
    <property type="match status" value="1"/>
</dbReference>
<dbReference type="InterPro" id="IPR042122">
    <property type="entry name" value="Ser_AcTrfase_N_sf"/>
</dbReference>
<reference evidence="8" key="1">
    <citation type="journal article" date="2019" name="Int. J. Syst. Evol. Microbiol.">
        <title>The Global Catalogue of Microorganisms (GCM) 10K type strain sequencing project: providing services to taxonomists for standard genome sequencing and annotation.</title>
        <authorList>
            <consortium name="The Broad Institute Genomics Platform"/>
            <consortium name="The Broad Institute Genome Sequencing Center for Infectious Disease"/>
            <person name="Wu L."/>
            <person name="Ma J."/>
        </authorList>
    </citation>
    <scope>NUCLEOTIDE SEQUENCE [LARGE SCALE GENOMIC DNA]</scope>
    <source>
        <strain evidence="8">KCTC 23917</strain>
    </source>
</reference>
<keyword evidence="4" id="KW-0808">Transferase</keyword>
<evidence type="ECO:0000256" key="1">
    <source>
        <dbReference type="ARBA" id="ARBA00007274"/>
    </source>
</evidence>
<keyword evidence="5" id="KW-0012">Acyltransferase</keyword>
<dbReference type="InterPro" id="IPR053376">
    <property type="entry name" value="Serine_acetyltransferase"/>
</dbReference>
<dbReference type="EMBL" id="BMYU01000008">
    <property type="protein sequence ID" value="GGX49381.1"/>
    <property type="molecule type" value="Genomic_DNA"/>
</dbReference>
<dbReference type="Proteomes" id="UP000653343">
    <property type="component" value="Unassembled WGS sequence"/>
</dbReference>
<comment type="catalytic activity">
    <reaction evidence="6">
        <text>L-serine + acetyl-CoA = O-acetyl-L-serine + CoA</text>
        <dbReference type="Rhea" id="RHEA:24560"/>
        <dbReference type="ChEBI" id="CHEBI:33384"/>
        <dbReference type="ChEBI" id="CHEBI:57287"/>
        <dbReference type="ChEBI" id="CHEBI:57288"/>
        <dbReference type="ChEBI" id="CHEBI:58340"/>
        <dbReference type="EC" id="2.3.1.30"/>
    </reaction>
</comment>
<dbReference type="InterPro" id="IPR045304">
    <property type="entry name" value="LbH_SAT"/>
</dbReference>
<keyword evidence="8" id="KW-1185">Reference proteome</keyword>
<evidence type="ECO:0000256" key="5">
    <source>
        <dbReference type="ARBA" id="ARBA00023315"/>
    </source>
</evidence>
<accession>A0ABQ2Y1E8</accession>
<dbReference type="Pfam" id="PF00132">
    <property type="entry name" value="Hexapep"/>
    <property type="match status" value="1"/>
</dbReference>
<dbReference type="NCBIfam" id="NF041874">
    <property type="entry name" value="EPS_EpsC"/>
    <property type="match status" value="1"/>
</dbReference>
<dbReference type="PANTHER" id="PTHR42811">
    <property type="entry name" value="SERINE ACETYLTRANSFERASE"/>
    <property type="match status" value="1"/>
</dbReference>